<dbReference type="AlphaFoldDB" id="A0A8D8LK16"/>
<proteinExistence type="predicted"/>
<evidence type="ECO:0000313" key="1">
    <source>
        <dbReference type="EMBL" id="CAG6611205.1"/>
    </source>
</evidence>
<reference evidence="1" key="1">
    <citation type="submission" date="2021-05" db="EMBL/GenBank/DDBJ databases">
        <authorList>
            <person name="Alioto T."/>
            <person name="Alioto T."/>
            <person name="Gomez Garrido J."/>
        </authorList>
    </citation>
    <scope>NUCLEOTIDE SEQUENCE</scope>
</reference>
<name>A0A8D8LK16_9HEMI</name>
<sequence>MVGVTPSYSLWFISGFVCDNFKLPQVSPPYLTLHHFILVVLRFKRFYFSSKKKKEVVYCGKQKSFLCVFPYHQSPCLLDLKHVEPELAEEGDAENSLEWILESS</sequence>
<protein>
    <submittedName>
        <fullName evidence="1">Uncharacterized protein</fullName>
    </submittedName>
</protein>
<accession>A0A8D8LK16</accession>
<dbReference type="EMBL" id="HBUF01020949">
    <property type="protein sequence ID" value="CAG6611205.1"/>
    <property type="molecule type" value="Transcribed_RNA"/>
</dbReference>
<organism evidence="1">
    <name type="scientific">Cacopsylla melanoneura</name>
    <dbReference type="NCBI Taxonomy" id="428564"/>
    <lineage>
        <taxon>Eukaryota</taxon>
        <taxon>Metazoa</taxon>
        <taxon>Ecdysozoa</taxon>
        <taxon>Arthropoda</taxon>
        <taxon>Hexapoda</taxon>
        <taxon>Insecta</taxon>
        <taxon>Pterygota</taxon>
        <taxon>Neoptera</taxon>
        <taxon>Paraneoptera</taxon>
        <taxon>Hemiptera</taxon>
        <taxon>Sternorrhyncha</taxon>
        <taxon>Psylloidea</taxon>
        <taxon>Psyllidae</taxon>
        <taxon>Psyllinae</taxon>
        <taxon>Cacopsylla</taxon>
    </lineage>
</organism>